<feature type="domain" description="Acyl-CoA dehydrogenase/oxidase N-terminal" evidence="1">
    <location>
        <begin position="4"/>
        <end position="104"/>
    </location>
</feature>
<evidence type="ECO:0000313" key="3">
    <source>
        <dbReference type="Proteomes" id="UP000533905"/>
    </source>
</evidence>
<dbReference type="InterPro" id="IPR013786">
    <property type="entry name" value="AcylCoA_DH/ox_N"/>
</dbReference>
<dbReference type="EMBL" id="JABAIV010000001">
    <property type="protein sequence ID" value="NNG21450.1"/>
    <property type="molecule type" value="Genomic_DNA"/>
</dbReference>
<accession>A0A7Y2JUY1</accession>
<dbReference type="PANTHER" id="PTHR43884">
    <property type="entry name" value="ACYL-COA DEHYDROGENASE"/>
    <property type="match status" value="1"/>
</dbReference>
<dbReference type="AlphaFoldDB" id="A0A7Y2JUY1"/>
<protein>
    <submittedName>
        <fullName evidence="2">Acyl-CoA dehydrogenase</fullName>
    </submittedName>
</protein>
<reference evidence="2 3" key="1">
    <citation type="submission" date="2020-04" db="EMBL/GenBank/DDBJ databases">
        <title>Massilia sp. nov., a cold adapted bacteria isolated from Arctic soil.</title>
        <authorList>
            <person name="Son J."/>
            <person name="Ka J.-O."/>
        </authorList>
    </citation>
    <scope>NUCLEOTIDE SEQUENCE [LARGE SCALE GENOMIC DNA]</scope>
    <source>
        <strain evidence="2 3">ML15P13</strain>
    </source>
</reference>
<gene>
    <name evidence="2" type="ORF">HGB41_00320</name>
</gene>
<dbReference type="InterPro" id="IPR009100">
    <property type="entry name" value="AcylCoA_DH/oxidase_NM_dom_sf"/>
</dbReference>
<dbReference type="Gene3D" id="2.40.110.10">
    <property type="entry name" value="Butyryl-CoA Dehydrogenase, subunit A, domain 2"/>
    <property type="match status" value="1"/>
</dbReference>
<dbReference type="InterPro" id="IPR046373">
    <property type="entry name" value="Acyl-CoA_Oxase/DH_mid-dom_sf"/>
</dbReference>
<dbReference type="Pfam" id="PF02771">
    <property type="entry name" value="Acyl-CoA_dh_N"/>
    <property type="match status" value="1"/>
</dbReference>
<proteinExistence type="predicted"/>
<dbReference type="GO" id="GO:0050660">
    <property type="term" value="F:flavin adenine dinucleotide binding"/>
    <property type="evidence" value="ECO:0007669"/>
    <property type="project" value="InterPro"/>
</dbReference>
<name>A0A7Y2JUY1_9BURK</name>
<comment type="caution">
    <text evidence="2">The sequence shown here is derived from an EMBL/GenBank/DDBJ whole genome shotgun (WGS) entry which is preliminary data.</text>
</comment>
<dbReference type="Gene3D" id="1.10.540.10">
    <property type="entry name" value="Acyl-CoA dehydrogenase/oxidase, N-terminal domain"/>
    <property type="match status" value="1"/>
</dbReference>
<dbReference type="PANTHER" id="PTHR43884:SF12">
    <property type="entry name" value="ISOVALERYL-COA DEHYDROGENASE, MITOCHONDRIAL-RELATED"/>
    <property type="match status" value="1"/>
</dbReference>
<keyword evidence="3" id="KW-1185">Reference proteome</keyword>
<evidence type="ECO:0000313" key="2">
    <source>
        <dbReference type="EMBL" id="NNG21450.1"/>
    </source>
</evidence>
<dbReference type="InterPro" id="IPR037069">
    <property type="entry name" value="AcylCoA_DH/ox_N_sf"/>
</dbReference>
<sequence>MNQVDDTLAAWLDSQADALDSDHTQADQLLATLAASGVFGAAVPVAQGGAGGAASTAVALAAALAEHSLAAGFVFWAQRATIECLLRSPNHDLVRKLLPSLLNGATAGAPGLSNAIRSLSGLDQLHAQCTSTAEGSVLNGTVPWATNLCRGGFVAAIAAINPASGSPAIFAVPNDAAGVWRGDDQDLLGLRATNTASLRFENVPLTEHWLLHPHAKVFLPALRPMMLAIQCGLGLGLARASLVAARRHTPGQSVLAFEIGALEDTAEEFWRTLSVALDGGWLEANPTALFDLRLNMVGLATSAVQLELQALGARAYDRSAGSGFARRMREAAFLPILTPSLVQLKTELAKLGPASVSPSPDNLPI</sequence>
<dbReference type="SUPFAM" id="SSF56645">
    <property type="entry name" value="Acyl-CoA dehydrogenase NM domain-like"/>
    <property type="match status" value="1"/>
</dbReference>
<dbReference type="GO" id="GO:0003995">
    <property type="term" value="F:acyl-CoA dehydrogenase activity"/>
    <property type="evidence" value="ECO:0007669"/>
    <property type="project" value="TreeGrafter"/>
</dbReference>
<organism evidence="2 3">
    <name type="scientific">Telluria aromaticivorans</name>
    <dbReference type="NCBI Taxonomy" id="2725995"/>
    <lineage>
        <taxon>Bacteria</taxon>
        <taxon>Pseudomonadati</taxon>
        <taxon>Pseudomonadota</taxon>
        <taxon>Betaproteobacteria</taxon>
        <taxon>Burkholderiales</taxon>
        <taxon>Oxalobacteraceae</taxon>
        <taxon>Telluria group</taxon>
        <taxon>Telluria</taxon>
    </lineage>
</organism>
<dbReference type="Proteomes" id="UP000533905">
    <property type="component" value="Unassembled WGS sequence"/>
</dbReference>
<evidence type="ECO:0000259" key="1">
    <source>
        <dbReference type="Pfam" id="PF02771"/>
    </source>
</evidence>